<evidence type="ECO:0000313" key="3">
    <source>
        <dbReference type="Proteomes" id="UP000194127"/>
    </source>
</evidence>
<dbReference type="Proteomes" id="UP000194127">
    <property type="component" value="Unassembled WGS sequence"/>
</dbReference>
<dbReference type="GeneID" id="36323450"/>
<reference evidence="2 3" key="1">
    <citation type="submission" date="2017-04" db="EMBL/GenBank/DDBJ databases">
        <title>Genome Sequence of the Model Brown-Rot Fungus Postia placenta SB12.</title>
        <authorList>
            <consortium name="DOE Joint Genome Institute"/>
            <person name="Gaskell J."/>
            <person name="Kersten P."/>
            <person name="Larrondo L.F."/>
            <person name="Canessa P."/>
            <person name="Martinez D."/>
            <person name="Hibbett D."/>
            <person name="Schmoll M."/>
            <person name="Kubicek C.P."/>
            <person name="Martinez A.T."/>
            <person name="Yadav J."/>
            <person name="Master E."/>
            <person name="Magnuson J.K."/>
            <person name="James T."/>
            <person name="Yaver D."/>
            <person name="Berka R."/>
            <person name="Labutti K."/>
            <person name="Lipzen A."/>
            <person name="Aerts A."/>
            <person name="Barry K."/>
            <person name="Henrissat B."/>
            <person name="Blanchette R."/>
            <person name="Grigoriev I."/>
            <person name="Cullen D."/>
        </authorList>
    </citation>
    <scope>NUCLEOTIDE SEQUENCE [LARGE SCALE GENOMIC DNA]</scope>
    <source>
        <strain evidence="2 3">MAD-698-R-SB12</strain>
    </source>
</reference>
<dbReference type="OrthoDB" id="2581931at2759"/>
<name>A0A1X6N897_9APHY</name>
<dbReference type="AlphaFoldDB" id="A0A1X6N897"/>
<protein>
    <submittedName>
        <fullName evidence="2">Uncharacterized protein</fullName>
    </submittedName>
</protein>
<dbReference type="RefSeq" id="XP_024341598.1">
    <property type="nucleotide sequence ID" value="XM_024478500.1"/>
</dbReference>
<keyword evidence="3" id="KW-1185">Reference proteome</keyword>
<gene>
    <name evidence="2" type="ORF">POSPLADRAFT_1044253</name>
</gene>
<evidence type="ECO:0000256" key="1">
    <source>
        <dbReference type="SAM" id="MobiDB-lite"/>
    </source>
</evidence>
<organism evidence="2 3">
    <name type="scientific">Postia placenta MAD-698-R-SB12</name>
    <dbReference type="NCBI Taxonomy" id="670580"/>
    <lineage>
        <taxon>Eukaryota</taxon>
        <taxon>Fungi</taxon>
        <taxon>Dikarya</taxon>
        <taxon>Basidiomycota</taxon>
        <taxon>Agaricomycotina</taxon>
        <taxon>Agaricomycetes</taxon>
        <taxon>Polyporales</taxon>
        <taxon>Adustoporiaceae</taxon>
        <taxon>Rhodonia</taxon>
    </lineage>
</organism>
<feature type="region of interest" description="Disordered" evidence="1">
    <location>
        <begin position="1"/>
        <end position="29"/>
    </location>
</feature>
<dbReference type="EMBL" id="KZ110593">
    <property type="protein sequence ID" value="OSX64804.1"/>
    <property type="molecule type" value="Genomic_DNA"/>
</dbReference>
<evidence type="ECO:0000313" key="2">
    <source>
        <dbReference type="EMBL" id="OSX64804.1"/>
    </source>
</evidence>
<feature type="region of interest" description="Disordered" evidence="1">
    <location>
        <begin position="110"/>
        <end position="139"/>
    </location>
</feature>
<sequence>MSLNDKDVTLGGNKGVDLHPGVANPTASSTHADPLAANFVRPPWLQALAPGIYSQLPLPGAQVTDPTTGALGAGAGGDFAGHREARRNFSKTAGVVEGRPGIIETTDIDPLNENSNKDDGWANATDAPSSRSTVSGAANTASSYAASAASVAAGAAKVAYGHVVGDEATKEAGKEAVWGKQ</sequence>
<accession>A0A1X6N897</accession>
<proteinExistence type="predicted"/>